<name>A0A1T4Q5P7_9HYPH</name>
<dbReference type="SUPFAM" id="SSF103481">
    <property type="entry name" value="Multidrug resistance efflux transporter EmrE"/>
    <property type="match status" value="2"/>
</dbReference>
<feature type="transmembrane region" description="Helical" evidence="5">
    <location>
        <begin position="90"/>
        <end position="111"/>
    </location>
</feature>
<dbReference type="Proteomes" id="UP000190135">
    <property type="component" value="Unassembled WGS sequence"/>
</dbReference>
<proteinExistence type="predicted"/>
<comment type="subcellular location">
    <subcellularLocation>
        <location evidence="1">Membrane</location>
        <topology evidence="1">Multi-pass membrane protein</topology>
    </subcellularLocation>
</comment>
<dbReference type="AlphaFoldDB" id="A0A1T4Q5P7"/>
<evidence type="ECO:0000256" key="5">
    <source>
        <dbReference type="SAM" id="Phobius"/>
    </source>
</evidence>
<feature type="transmembrane region" description="Helical" evidence="5">
    <location>
        <begin position="7"/>
        <end position="27"/>
    </location>
</feature>
<evidence type="ECO:0000256" key="1">
    <source>
        <dbReference type="ARBA" id="ARBA00004141"/>
    </source>
</evidence>
<dbReference type="InterPro" id="IPR050638">
    <property type="entry name" value="AA-Vitamin_Transporters"/>
</dbReference>
<evidence type="ECO:0000313" key="8">
    <source>
        <dbReference type="Proteomes" id="UP000190135"/>
    </source>
</evidence>
<keyword evidence="4 5" id="KW-0472">Membrane</keyword>
<feature type="transmembrane region" description="Helical" evidence="5">
    <location>
        <begin position="65"/>
        <end position="84"/>
    </location>
</feature>
<gene>
    <name evidence="7" type="ORF">SAMN05428963_104358</name>
</gene>
<evidence type="ECO:0000313" key="7">
    <source>
        <dbReference type="EMBL" id="SJZ99016.1"/>
    </source>
</evidence>
<feature type="transmembrane region" description="Helical" evidence="5">
    <location>
        <begin position="269"/>
        <end position="290"/>
    </location>
</feature>
<protein>
    <submittedName>
        <fullName evidence="7">EamA domain-containing membrane protein RarD</fullName>
    </submittedName>
</protein>
<feature type="domain" description="EamA" evidence="6">
    <location>
        <begin position="151"/>
        <end position="285"/>
    </location>
</feature>
<evidence type="ECO:0000256" key="4">
    <source>
        <dbReference type="ARBA" id="ARBA00023136"/>
    </source>
</evidence>
<feature type="transmembrane region" description="Helical" evidence="5">
    <location>
        <begin position="33"/>
        <end position="53"/>
    </location>
</feature>
<dbReference type="OrthoDB" id="9810556at2"/>
<dbReference type="PANTHER" id="PTHR32322">
    <property type="entry name" value="INNER MEMBRANE TRANSPORTER"/>
    <property type="match status" value="1"/>
</dbReference>
<accession>A0A1T4Q5P7</accession>
<reference evidence="7 8" key="1">
    <citation type="submission" date="2017-02" db="EMBL/GenBank/DDBJ databases">
        <authorList>
            <person name="Peterson S.W."/>
        </authorList>
    </citation>
    <scope>NUCLEOTIDE SEQUENCE [LARGE SCALE GENOMIC DNA]</scope>
    <source>
        <strain evidence="7 8">USBA 369</strain>
    </source>
</reference>
<keyword evidence="2 5" id="KW-0812">Transmembrane</keyword>
<feature type="transmembrane region" description="Helical" evidence="5">
    <location>
        <begin position="181"/>
        <end position="200"/>
    </location>
</feature>
<dbReference type="InterPro" id="IPR037185">
    <property type="entry name" value="EmrE-like"/>
</dbReference>
<feature type="transmembrane region" description="Helical" evidence="5">
    <location>
        <begin position="150"/>
        <end position="169"/>
    </location>
</feature>
<feature type="transmembrane region" description="Helical" evidence="5">
    <location>
        <begin position="206"/>
        <end position="232"/>
    </location>
</feature>
<feature type="transmembrane region" description="Helical" evidence="5">
    <location>
        <begin position="244"/>
        <end position="263"/>
    </location>
</feature>
<organism evidence="7 8">
    <name type="scientific">Consotaella salsifontis</name>
    <dbReference type="NCBI Taxonomy" id="1365950"/>
    <lineage>
        <taxon>Bacteria</taxon>
        <taxon>Pseudomonadati</taxon>
        <taxon>Pseudomonadota</taxon>
        <taxon>Alphaproteobacteria</taxon>
        <taxon>Hyphomicrobiales</taxon>
        <taxon>Aurantimonadaceae</taxon>
        <taxon>Consotaella</taxon>
    </lineage>
</organism>
<evidence type="ECO:0000256" key="2">
    <source>
        <dbReference type="ARBA" id="ARBA00022692"/>
    </source>
</evidence>
<dbReference type="STRING" id="1365950.SAMN05428963_104358"/>
<keyword evidence="8" id="KW-1185">Reference proteome</keyword>
<feature type="transmembrane region" description="Helical" evidence="5">
    <location>
        <begin position="123"/>
        <end position="144"/>
    </location>
</feature>
<dbReference type="Pfam" id="PF00892">
    <property type="entry name" value="EamA"/>
    <property type="match status" value="2"/>
</dbReference>
<dbReference type="EMBL" id="FUXL01000004">
    <property type="protein sequence ID" value="SJZ99016.1"/>
    <property type="molecule type" value="Genomic_DNA"/>
</dbReference>
<dbReference type="InterPro" id="IPR000620">
    <property type="entry name" value="EamA_dom"/>
</dbReference>
<evidence type="ECO:0000259" key="6">
    <source>
        <dbReference type="Pfam" id="PF00892"/>
    </source>
</evidence>
<feature type="domain" description="EamA" evidence="6">
    <location>
        <begin position="8"/>
        <end position="137"/>
    </location>
</feature>
<dbReference type="PANTHER" id="PTHR32322:SF9">
    <property type="entry name" value="AMINO-ACID METABOLITE EFFLUX PUMP-RELATED"/>
    <property type="match status" value="1"/>
</dbReference>
<sequence>MRAREWFGLLLLSVLWGSSYFFFQLLAKSLPPLTVVVGRVGIAAALLGAVTCAMGKWQPLGAKRWYSFLTVAALSNVLPFALTVWSEARITGGLASILNATTPSFTIVVAWAAGREVITWNKVLGLALGLIGVAVLIGISALRTGSGQEILGILAVLLAAFSYALAGVYGQRFHDLAPIQVATVQLAAATLISLPLALAVEHPWTIAMPSIDAIGALLGIALISTAPAYILYYRILFAAGPTNLFLVTLLMPVTALALGVLIFGERPSAAAIAGMVIIGVSLLVIDGRLLKSHRSPRDG</sequence>
<evidence type="ECO:0000256" key="3">
    <source>
        <dbReference type="ARBA" id="ARBA00022989"/>
    </source>
</evidence>
<dbReference type="GO" id="GO:0016020">
    <property type="term" value="C:membrane"/>
    <property type="evidence" value="ECO:0007669"/>
    <property type="project" value="UniProtKB-SubCell"/>
</dbReference>
<dbReference type="RefSeq" id="WP_078707871.1">
    <property type="nucleotide sequence ID" value="NZ_FUXL01000004.1"/>
</dbReference>
<keyword evidence="3 5" id="KW-1133">Transmembrane helix</keyword>